<keyword evidence="2" id="KW-1185">Reference proteome</keyword>
<gene>
    <name evidence="1" type="ORF">PsorP6_011266</name>
</gene>
<organism evidence="1 2">
    <name type="scientific">Peronosclerospora sorghi</name>
    <dbReference type="NCBI Taxonomy" id="230839"/>
    <lineage>
        <taxon>Eukaryota</taxon>
        <taxon>Sar</taxon>
        <taxon>Stramenopiles</taxon>
        <taxon>Oomycota</taxon>
        <taxon>Peronosporomycetes</taxon>
        <taxon>Peronosporales</taxon>
        <taxon>Peronosporaceae</taxon>
        <taxon>Peronosclerospora</taxon>
    </lineage>
</organism>
<reference evidence="1 2" key="1">
    <citation type="journal article" date="2022" name="bioRxiv">
        <title>The genome of the oomycete Peronosclerospora sorghi, a cosmopolitan pathogen of maize and sorghum, is inflated with dispersed pseudogenes.</title>
        <authorList>
            <person name="Fletcher K."/>
            <person name="Martin F."/>
            <person name="Isakeit T."/>
            <person name="Cavanaugh K."/>
            <person name="Magill C."/>
            <person name="Michelmore R."/>
        </authorList>
    </citation>
    <scope>NUCLEOTIDE SEQUENCE [LARGE SCALE GENOMIC DNA]</scope>
    <source>
        <strain evidence="1">P6</strain>
    </source>
</reference>
<protein>
    <submittedName>
        <fullName evidence="1">Uncharacterized protein</fullName>
    </submittedName>
</protein>
<sequence length="93" mass="11230">MFPVQRAQEFFVQRQEHRRLEATRLLHETDPLRVVHATFPCDDVRCHRRRRTRDERASAERRMTPADLEHKFQLVLIDGLKPLHFQSKYIHAS</sequence>
<dbReference type="Proteomes" id="UP001163321">
    <property type="component" value="Chromosome 12"/>
</dbReference>
<name>A0ACC0WK70_9STRA</name>
<evidence type="ECO:0000313" key="1">
    <source>
        <dbReference type="EMBL" id="KAI9918992.1"/>
    </source>
</evidence>
<proteinExistence type="predicted"/>
<comment type="caution">
    <text evidence="1">The sequence shown here is derived from an EMBL/GenBank/DDBJ whole genome shotgun (WGS) entry which is preliminary data.</text>
</comment>
<dbReference type="EMBL" id="CM047591">
    <property type="protein sequence ID" value="KAI9918992.1"/>
    <property type="molecule type" value="Genomic_DNA"/>
</dbReference>
<accession>A0ACC0WK70</accession>
<evidence type="ECO:0000313" key="2">
    <source>
        <dbReference type="Proteomes" id="UP001163321"/>
    </source>
</evidence>